<dbReference type="PANTHER" id="PTHR34216">
    <property type="match status" value="1"/>
</dbReference>
<dbReference type="GO" id="GO:0016810">
    <property type="term" value="F:hydrolase activity, acting on carbon-nitrogen (but not peptide) bonds"/>
    <property type="evidence" value="ECO:0007669"/>
    <property type="project" value="InterPro"/>
</dbReference>
<dbReference type="SUPFAM" id="SSF88713">
    <property type="entry name" value="Glycoside hydrolase/deacetylase"/>
    <property type="match status" value="1"/>
</dbReference>
<dbReference type="STRING" id="869212.Turpa_3000"/>
<evidence type="ECO:0000256" key="2">
    <source>
        <dbReference type="ARBA" id="ARBA00022729"/>
    </source>
</evidence>
<dbReference type="Proteomes" id="UP000006048">
    <property type="component" value="Chromosome"/>
</dbReference>
<comment type="subcellular location">
    <subcellularLocation>
        <location evidence="1">Secreted</location>
    </subcellularLocation>
</comment>
<dbReference type="EMBL" id="CP002959">
    <property type="protein sequence ID" value="AFM13639.1"/>
    <property type="molecule type" value="Genomic_DNA"/>
</dbReference>
<protein>
    <submittedName>
        <fullName evidence="4">Polysaccharide deacetylase</fullName>
    </submittedName>
</protein>
<dbReference type="InterPro" id="IPR002509">
    <property type="entry name" value="NODB_dom"/>
</dbReference>
<accession>I4B8N2</accession>
<name>I4B8N2_TURPD</name>
<dbReference type="InterPro" id="IPR011330">
    <property type="entry name" value="Glyco_hydro/deAcase_b/a-brl"/>
</dbReference>
<sequence length="328" mass="37482">MKSVPFSVSLIFMSGFYLFCNAEAPIADASKTSAPAGTLPPNELGKIPILTYHKIADENTEYTRSRESYANDLVLLKKHGFYPVSLSELRTGKITTPKGKIPVLITYDDSSETHFKYEADGSLSPGCAVEIMERFQKKNSDFPLRGVFFVLPKAAYPNNFFGQTELIGKKMKYLTDRGFEIGSHTLWHANLRKYRHKIEEQLALGTYEIQKYVKNYPVYAFALPYGIFPPKEDEPRLRSGTYKGRHYKHEMIFDYSNGLSHSVYDAKFDTYHIRRLHGNEKTLAKLFRQATTQKHIFFVSDGDPNTVTVKKSDAERVRLKPGQKLATY</sequence>
<gene>
    <name evidence="4" type="ordered locus">Turpa_3000</name>
</gene>
<dbReference type="HOGENOM" id="CLU_058366_0_0_12"/>
<keyword evidence="5" id="KW-1185">Reference proteome</keyword>
<evidence type="ECO:0000259" key="3">
    <source>
        <dbReference type="Pfam" id="PF01522"/>
    </source>
</evidence>
<dbReference type="Pfam" id="PF01522">
    <property type="entry name" value="Polysacc_deac_1"/>
    <property type="match status" value="1"/>
</dbReference>
<evidence type="ECO:0000256" key="1">
    <source>
        <dbReference type="ARBA" id="ARBA00004613"/>
    </source>
</evidence>
<dbReference type="PANTHER" id="PTHR34216:SF3">
    <property type="entry name" value="POLY-BETA-1,6-N-ACETYL-D-GLUCOSAMINE N-DEACETYLASE"/>
    <property type="match status" value="1"/>
</dbReference>
<dbReference type="RefSeq" id="WP_014804140.1">
    <property type="nucleotide sequence ID" value="NC_018020.1"/>
</dbReference>
<evidence type="ECO:0000313" key="4">
    <source>
        <dbReference type="EMBL" id="AFM13639.1"/>
    </source>
</evidence>
<proteinExistence type="predicted"/>
<dbReference type="GO" id="GO:0005975">
    <property type="term" value="P:carbohydrate metabolic process"/>
    <property type="evidence" value="ECO:0007669"/>
    <property type="project" value="InterPro"/>
</dbReference>
<dbReference type="GO" id="GO:0005576">
    <property type="term" value="C:extracellular region"/>
    <property type="evidence" value="ECO:0007669"/>
    <property type="project" value="UniProtKB-SubCell"/>
</dbReference>
<dbReference type="OrthoDB" id="9778320at2"/>
<feature type="domain" description="NodB homology" evidence="3">
    <location>
        <begin position="102"/>
        <end position="228"/>
    </location>
</feature>
<evidence type="ECO:0000313" key="5">
    <source>
        <dbReference type="Proteomes" id="UP000006048"/>
    </source>
</evidence>
<dbReference type="Gene3D" id="3.20.20.370">
    <property type="entry name" value="Glycoside hydrolase/deacetylase"/>
    <property type="match status" value="1"/>
</dbReference>
<dbReference type="AlphaFoldDB" id="I4B8N2"/>
<organism evidence="4 5">
    <name type="scientific">Turneriella parva (strain ATCC BAA-1111 / DSM 21527 / NCTC 11395 / H)</name>
    <name type="common">Leptospira parva</name>
    <dbReference type="NCBI Taxonomy" id="869212"/>
    <lineage>
        <taxon>Bacteria</taxon>
        <taxon>Pseudomonadati</taxon>
        <taxon>Spirochaetota</taxon>
        <taxon>Spirochaetia</taxon>
        <taxon>Leptospirales</taxon>
        <taxon>Leptospiraceae</taxon>
        <taxon>Turneriella</taxon>
    </lineage>
</organism>
<keyword evidence="2" id="KW-0732">Signal</keyword>
<dbReference type="InterPro" id="IPR051398">
    <property type="entry name" value="Polysacch_Deacetylase"/>
</dbReference>
<dbReference type="KEGG" id="tpx:Turpa_3000"/>
<reference evidence="4 5" key="1">
    <citation type="submission" date="2012-06" db="EMBL/GenBank/DDBJ databases">
        <title>The complete chromosome of genome of Turneriella parva DSM 21527.</title>
        <authorList>
            <consortium name="US DOE Joint Genome Institute (JGI-PGF)"/>
            <person name="Lucas S."/>
            <person name="Han J."/>
            <person name="Lapidus A."/>
            <person name="Bruce D."/>
            <person name="Goodwin L."/>
            <person name="Pitluck S."/>
            <person name="Peters L."/>
            <person name="Kyrpides N."/>
            <person name="Mavromatis K."/>
            <person name="Ivanova N."/>
            <person name="Mikhailova N."/>
            <person name="Chertkov O."/>
            <person name="Detter J.C."/>
            <person name="Tapia R."/>
            <person name="Han C."/>
            <person name="Land M."/>
            <person name="Hauser L."/>
            <person name="Markowitz V."/>
            <person name="Cheng J.-F."/>
            <person name="Hugenholtz P."/>
            <person name="Woyke T."/>
            <person name="Wu D."/>
            <person name="Gronow S."/>
            <person name="Wellnitz S."/>
            <person name="Brambilla E."/>
            <person name="Klenk H.-P."/>
            <person name="Eisen J.A."/>
        </authorList>
    </citation>
    <scope>NUCLEOTIDE SEQUENCE [LARGE SCALE GENOMIC DNA]</scope>
    <source>
        <strain evidence="5">ATCC BAA-1111 / DSM 21527 / NCTC 11395 / H</strain>
    </source>
</reference>